<keyword evidence="2" id="KW-1185">Reference proteome</keyword>
<reference evidence="2" key="1">
    <citation type="journal article" date="2023" name="G3 (Bethesda)">
        <title>Genome assembly and association tests identify interacting loci associated with vigor, precocity, and sex in interspecific pistachio rootstocks.</title>
        <authorList>
            <person name="Palmer W."/>
            <person name="Jacygrad E."/>
            <person name="Sagayaradj S."/>
            <person name="Cavanaugh K."/>
            <person name="Han R."/>
            <person name="Bertier L."/>
            <person name="Beede B."/>
            <person name="Kafkas S."/>
            <person name="Golino D."/>
            <person name="Preece J."/>
            <person name="Michelmore R."/>
        </authorList>
    </citation>
    <scope>NUCLEOTIDE SEQUENCE [LARGE SCALE GENOMIC DNA]</scope>
</reference>
<organism evidence="1 2">
    <name type="scientific">Pistacia atlantica</name>
    <dbReference type="NCBI Taxonomy" id="434234"/>
    <lineage>
        <taxon>Eukaryota</taxon>
        <taxon>Viridiplantae</taxon>
        <taxon>Streptophyta</taxon>
        <taxon>Embryophyta</taxon>
        <taxon>Tracheophyta</taxon>
        <taxon>Spermatophyta</taxon>
        <taxon>Magnoliopsida</taxon>
        <taxon>eudicotyledons</taxon>
        <taxon>Gunneridae</taxon>
        <taxon>Pentapetalae</taxon>
        <taxon>rosids</taxon>
        <taxon>malvids</taxon>
        <taxon>Sapindales</taxon>
        <taxon>Anacardiaceae</taxon>
        <taxon>Pistacia</taxon>
    </lineage>
</organism>
<sequence length="452" mass="50814">MASSNTVKIQEVTQVTPFSDSTTEFSLPLTLYDTFWFNFPLVERLYFYQITDLTPRFFNSFILPDLKHSLSVTLLHHLPLAGNLIWPTDAPKPYIYYSPNDGVPFIVAESTGDFNSVTDNGVHEAVELHPLIPQLVTSDDQAVMIAIQITLFPNQGFCIGITSHHAILDGRSSTMFIKSWAYLCKQLGKDPKEEPSFLPELIPSFDRTIIEDPTGIDMEYVNNCLKVLPNLMPNTDGVRATFELTREDIQKIRNQDNGEEAEKQQQRFHLSTFVLTLAYVFVCLVKARGGEDNREIVFGFTADYRSRLDPPVSLNYVGNCVMPHFRIAIARDFTEENGVALVAEKLSDVIKEIERGELEGRQDTLSRMLTLMETLSEGVQCLGVSGSTQFDVYGSDFRWGRPRKVEIVSIDRIGAIALAKSRDKSGGVEVGVVLKKQEMEVFSSLFVDGLKD</sequence>
<name>A0ACC1BM30_9ROSI</name>
<proteinExistence type="predicted"/>
<evidence type="ECO:0000313" key="1">
    <source>
        <dbReference type="EMBL" id="KAJ0100064.1"/>
    </source>
</evidence>
<dbReference type="EMBL" id="CM047900">
    <property type="protein sequence ID" value="KAJ0100064.1"/>
    <property type="molecule type" value="Genomic_DNA"/>
</dbReference>
<dbReference type="Proteomes" id="UP001164250">
    <property type="component" value="Chromosome 4"/>
</dbReference>
<gene>
    <name evidence="1" type="ORF">Patl1_21758</name>
</gene>
<evidence type="ECO:0000313" key="2">
    <source>
        <dbReference type="Proteomes" id="UP001164250"/>
    </source>
</evidence>
<accession>A0ACC1BM30</accession>
<protein>
    <submittedName>
        <fullName evidence="1">Uncharacterized protein</fullName>
    </submittedName>
</protein>
<comment type="caution">
    <text evidence="1">The sequence shown here is derived from an EMBL/GenBank/DDBJ whole genome shotgun (WGS) entry which is preliminary data.</text>
</comment>